<dbReference type="SMART" id="SM00421">
    <property type="entry name" value="HTH_LUXR"/>
    <property type="match status" value="1"/>
</dbReference>
<organism evidence="5 6">
    <name type="scientific">Microbacterium panaciterrae</name>
    <dbReference type="NCBI Taxonomy" id="985759"/>
    <lineage>
        <taxon>Bacteria</taxon>
        <taxon>Bacillati</taxon>
        <taxon>Actinomycetota</taxon>
        <taxon>Actinomycetes</taxon>
        <taxon>Micrococcales</taxon>
        <taxon>Microbacteriaceae</taxon>
        <taxon>Microbacterium</taxon>
    </lineage>
</organism>
<dbReference type="SUPFAM" id="SSF46894">
    <property type="entry name" value="C-terminal effector domain of the bipartite response regulators"/>
    <property type="match status" value="1"/>
</dbReference>
<reference evidence="6" key="1">
    <citation type="journal article" date="2019" name="Int. J. Syst. Evol. Microbiol.">
        <title>The Global Catalogue of Microorganisms (GCM) 10K type strain sequencing project: providing services to taxonomists for standard genome sequencing and annotation.</title>
        <authorList>
            <consortium name="The Broad Institute Genomics Platform"/>
            <consortium name="The Broad Institute Genome Sequencing Center for Infectious Disease"/>
            <person name="Wu L."/>
            <person name="Ma J."/>
        </authorList>
    </citation>
    <scope>NUCLEOTIDE SEQUENCE [LARGE SCALE GENOMIC DNA]</scope>
    <source>
        <strain evidence="6">JCM 17839</strain>
    </source>
</reference>
<comment type="caution">
    <text evidence="5">The sequence shown here is derived from an EMBL/GenBank/DDBJ whole genome shotgun (WGS) entry which is preliminary data.</text>
</comment>
<dbReference type="InterPro" id="IPR036388">
    <property type="entry name" value="WH-like_DNA-bd_sf"/>
</dbReference>
<dbReference type="PRINTS" id="PR00038">
    <property type="entry name" value="HTHLUXR"/>
</dbReference>
<gene>
    <name evidence="5" type="ORF">GCM10023171_04870</name>
</gene>
<dbReference type="EMBL" id="BAABGP010000004">
    <property type="protein sequence ID" value="GAA4479458.1"/>
    <property type="molecule type" value="Genomic_DNA"/>
</dbReference>
<sequence length="530" mass="57754">MPALTSPPAALDHGLGAAVAAGDWSAAAGIMERWGVELQAGVHRGHFFDAVTHTPDSLCAAHPGIVYWREAGRVTEIPVERPSFDAARLAAGGEAGLIELRRVAAAVLARRRRGFVAEAVAILDEMMPAVRTAIRRQGDLPITDAAWFLMQAGITFDVFGDVHTARRYYLMAWQRRDDDVVGLGSQDLPAKLAVLAAIDGDHAEVGRWVAVAGRTPTTDPAELDGTDLGYPLAEFIVAVDRLDFTTSDELLPYIALPTEYEEFFHYLVWARAHRLLVMGRIGEVLRLIDETAVAWDDLVAGDGWYRTHLTALRAKALLAGGRVDEAEATLESLSNSDDGIVLLWARAGALRLHFDAAMEHLVGISDRPPRRVQLEAQLLAAACHLNLGQISLARSKFQAFVASVGHNLQSMASISETHLHGLFALLGSVPAANALEARWQEFRHLRTYPYPETSISVSDRELVVLRRLARGESRAEIAKAEFVSANTVKTQVTALYRKFNATNRSELIAKALSHGLLAGSRNAVTEHLSD</sequence>
<name>A0ABP8P3Z1_9MICO</name>
<evidence type="ECO:0000256" key="1">
    <source>
        <dbReference type="ARBA" id="ARBA00023015"/>
    </source>
</evidence>
<dbReference type="InterPro" id="IPR000792">
    <property type="entry name" value="Tscrpt_reg_LuxR_C"/>
</dbReference>
<keyword evidence="1" id="KW-0805">Transcription regulation</keyword>
<evidence type="ECO:0000256" key="3">
    <source>
        <dbReference type="ARBA" id="ARBA00023163"/>
    </source>
</evidence>
<dbReference type="InterPro" id="IPR016032">
    <property type="entry name" value="Sig_transdc_resp-reg_C-effctor"/>
</dbReference>
<dbReference type="Gene3D" id="1.10.10.10">
    <property type="entry name" value="Winged helix-like DNA-binding domain superfamily/Winged helix DNA-binding domain"/>
    <property type="match status" value="1"/>
</dbReference>
<dbReference type="PANTHER" id="PTHR44688:SF25">
    <property type="entry name" value="HTH LUXR-TYPE DOMAIN-CONTAINING PROTEIN"/>
    <property type="match status" value="1"/>
</dbReference>
<dbReference type="CDD" id="cd06170">
    <property type="entry name" value="LuxR_C_like"/>
    <property type="match status" value="1"/>
</dbReference>
<evidence type="ECO:0000256" key="2">
    <source>
        <dbReference type="ARBA" id="ARBA00023125"/>
    </source>
</evidence>
<evidence type="ECO:0000313" key="6">
    <source>
        <dbReference type="Proteomes" id="UP001500731"/>
    </source>
</evidence>
<dbReference type="PROSITE" id="PS50043">
    <property type="entry name" value="HTH_LUXR_2"/>
    <property type="match status" value="1"/>
</dbReference>
<proteinExistence type="predicted"/>
<evidence type="ECO:0000313" key="5">
    <source>
        <dbReference type="EMBL" id="GAA4479458.1"/>
    </source>
</evidence>
<accession>A0ABP8P3Z1</accession>
<feature type="domain" description="HTH luxR-type" evidence="4">
    <location>
        <begin position="450"/>
        <end position="515"/>
    </location>
</feature>
<dbReference type="Pfam" id="PF00196">
    <property type="entry name" value="GerE"/>
    <property type="match status" value="1"/>
</dbReference>
<keyword evidence="2" id="KW-0238">DNA-binding</keyword>
<dbReference type="Proteomes" id="UP001500731">
    <property type="component" value="Unassembled WGS sequence"/>
</dbReference>
<keyword evidence="3" id="KW-0804">Transcription</keyword>
<keyword evidence="6" id="KW-1185">Reference proteome</keyword>
<evidence type="ECO:0000259" key="4">
    <source>
        <dbReference type="PROSITE" id="PS50043"/>
    </source>
</evidence>
<dbReference type="PANTHER" id="PTHR44688">
    <property type="entry name" value="DNA-BINDING TRANSCRIPTIONAL ACTIVATOR DEVR_DOSR"/>
    <property type="match status" value="1"/>
</dbReference>
<protein>
    <recommendedName>
        <fullName evidence="4">HTH luxR-type domain-containing protein</fullName>
    </recommendedName>
</protein>